<evidence type="ECO:0000313" key="6">
    <source>
        <dbReference type="EMBL" id="KAA0259397.1"/>
    </source>
</evidence>
<dbReference type="GO" id="GO:0016787">
    <property type="term" value="F:hydrolase activity"/>
    <property type="evidence" value="ECO:0007669"/>
    <property type="project" value="UniProtKB-UniRule"/>
</dbReference>
<evidence type="ECO:0000256" key="3">
    <source>
        <dbReference type="ARBA" id="ARBA00023098"/>
    </source>
</evidence>
<keyword evidence="3 4" id="KW-0443">Lipid metabolism</keyword>
<dbReference type="InterPro" id="IPR002641">
    <property type="entry name" value="PNPLA_dom"/>
</dbReference>
<evidence type="ECO:0000313" key="7">
    <source>
        <dbReference type="Proteomes" id="UP000322876"/>
    </source>
</evidence>
<dbReference type="AlphaFoldDB" id="A0A5A8F5R9"/>
<feature type="domain" description="PNPLA" evidence="5">
    <location>
        <begin position="5"/>
        <end position="166"/>
    </location>
</feature>
<accession>A0A5A8F5R9</accession>
<keyword evidence="2 4" id="KW-0442">Lipid degradation</keyword>
<dbReference type="PROSITE" id="PS51635">
    <property type="entry name" value="PNPLA"/>
    <property type="match status" value="1"/>
</dbReference>
<dbReference type="CDD" id="cd07205">
    <property type="entry name" value="Pat_PNPLA6_PNPLA7_NTE1_like"/>
    <property type="match status" value="1"/>
</dbReference>
<comment type="caution">
    <text evidence="6">The sequence shown here is derived from an EMBL/GenBank/DDBJ whole genome shotgun (WGS) entry which is preliminary data.</text>
</comment>
<feature type="short sequence motif" description="DGA/G" evidence="4">
    <location>
        <begin position="153"/>
        <end position="155"/>
    </location>
</feature>
<evidence type="ECO:0000256" key="4">
    <source>
        <dbReference type="PROSITE-ProRule" id="PRU01161"/>
    </source>
</evidence>
<comment type="caution">
    <text evidence="4">Lacks conserved residue(s) required for the propagation of feature annotation.</text>
</comment>
<proteinExistence type="predicted"/>
<evidence type="ECO:0000256" key="2">
    <source>
        <dbReference type="ARBA" id="ARBA00022963"/>
    </source>
</evidence>
<name>A0A5A8F5R9_9BACT</name>
<dbReference type="InterPro" id="IPR050301">
    <property type="entry name" value="NTE"/>
</dbReference>
<dbReference type="EMBL" id="VFJB01000001">
    <property type="protein sequence ID" value="KAA0259397.1"/>
    <property type="molecule type" value="Genomic_DNA"/>
</dbReference>
<sequence>MKIGLSLGSGAARGLAHIGILKAFDEAEIPIYAISGSSMGALIGGLYSAGYDIAHLEKMIYELDWKIFTEFFDLKITKSGLVDGKKIENFIYEFVGDVQIENLDVKFCCVATELITGNEVIFKSGSLIKALRASISFPGVFIPAYLDGMFLVDGGLKNPVPVNRLPDDCDIKIAVHVGPFAEKEELVSRYYKNDNIENENNVGFPLSINKFIKDILKLSSGNGTVKYPNIFEILVQSIAILQESVAEYVMDDVECVKVKPDLDNYKLTDFTKAKEIINIGYQEGKSLVRKIIETGEL</sequence>
<dbReference type="Pfam" id="PF01734">
    <property type="entry name" value="Patatin"/>
    <property type="match status" value="1"/>
</dbReference>
<feature type="active site" description="Nucleophile" evidence="4">
    <location>
        <position position="38"/>
    </location>
</feature>
<reference evidence="6 7" key="1">
    <citation type="submission" date="2019-06" db="EMBL/GenBank/DDBJ databases">
        <title>Genomic insights into carbon and energy metabolism of Deferribacter autotrophicus revealed new metabolic traits in the phylum Deferribacteres.</title>
        <authorList>
            <person name="Slobodkin A.I."/>
            <person name="Slobodkina G.B."/>
            <person name="Allioux M."/>
            <person name="Alain K."/>
            <person name="Jebbar M."/>
            <person name="Shadrin V."/>
            <person name="Kublanov I.V."/>
            <person name="Toshchakov S.V."/>
            <person name="Bonch-Osmolovskaya E.A."/>
        </authorList>
    </citation>
    <scope>NUCLEOTIDE SEQUENCE [LARGE SCALE GENOMIC DNA]</scope>
    <source>
        <strain evidence="6 7">SL50</strain>
    </source>
</reference>
<organism evidence="6 7">
    <name type="scientific">Deferribacter autotrophicus</name>
    <dbReference type="NCBI Taxonomy" id="500465"/>
    <lineage>
        <taxon>Bacteria</taxon>
        <taxon>Pseudomonadati</taxon>
        <taxon>Deferribacterota</taxon>
        <taxon>Deferribacteres</taxon>
        <taxon>Deferribacterales</taxon>
        <taxon>Deferribacteraceae</taxon>
        <taxon>Deferribacter</taxon>
    </lineage>
</organism>
<dbReference type="PANTHER" id="PTHR14226:SF76">
    <property type="entry name" value="NTE FAMILY PROTEIN RSSA"/>
    <property type="match status" value="1"/>
</dbReference>
<keyword evidence="1 4" id="KW-0378">Hydrolase</keyword>
<protein>
    <submittedName>
        <fullName evidence="6">Patatin-like phospholipase family protein</fullName>
    </submittedName>
</protein>
<feature type="short sequence motif" description="GXSXG" evidence="4">
    <location>
        <begin position="36"/>
        <end position="40"/>
    </location>
</feature>
<dbReference type="Gene3D" id="3.40.1090.10">
    <property type="entry name" value="Cytosolic phospholipase A2 catalytic domain"/>
    <property type="match status" value="2"/>
</dbReference>
<dbReference type="RefSeq" id="WP_149265218.1">
    <property type="nucleotide sequence ID" value="NZ_VFJB01000001.1"/>
</dbReference>
<evidence type="ECO:0000259" key="5">
    <source>
        <dbReference type="PROSITE" id="PS51635"/>
    </source>
</evidence>
<gene>
    <name evidence="6" type="ORF">FHQ18_00530</name>
</gene>
<dbReference type="InterPro" id="IPR016035">
    <property type="entry name" value="Acyl_Trfase/lysoPLipase"/>
</dbReference>
<evidence type="ECO:0000256" key="1">
    <source>
        <dbReference type="ARBA" id="ARBA00022801"/>
    </source>
</evidence>
<dbReference type="OrthoDB" id="5290098at2"/>
<dbReference type="PANTHER" id="PTHR14226">
    <property type="entry name" value="NEUROPATHY TARGET ESTERASE/SWISS CHEESE D.MELANOGASTER"/>
    <property type="match status" value="1"/>
</dbReference>
<dbReference type="GO" id="GO:0016042">
    <property type="term" value="P:lipid catabolic process"/>
    <property type="evidence" value="ECO:0007669"/>
    <property type="project" value="UniProtKB-UniRule"/>
</dbReference>
<dbReference type="SUPFAM" id="SSF52151">
    <property type="entry name" value="FabD/lysophospholipase-like"/>
    <property type="match status" value="1"/>
</dbReference>
<keyword evidence="7" id="KW-1185">Reference proteome</keyword>
<dbReference type="Proteomes" id="UP000322876">
    <property type="component" value="Unassembled WGS sequence"/>
</dbReference>
<feature type="active site" description="Proton acceptor" evidence="4">
    <location>
        <position position="153"/>
    </location>
</feature>